<sequence>MVLQRGSEAASAKRPSEGDSSVQDALDRVAKRLKVKRQTLLKELQAEFRLPASNTFSTALPLDYGSQIYDWLDAHDDEDESDSEDYNDAVEAQIEGSSVKHLPTPPDAQTRPASRDKKLPSASLEPARPVSQEEERKALLGIFRASSSGATSTNPGKEKGGRSFGSFYYGSNADVDSPPPAASKRILDTSDIESVDGFLEQEEGGTELAFEPKNVTHSPEFVSNQPRATASRPTGPELKRKAIGNDSRRKETGSSAPFVTASKRESHADDNRGTAITTTQNFVTKSKRRNLVDDDEDDEGTREVQGVETEAVKLFEGFFGYSPTSDPWKAHSLAKGPGDLDKSVYRHQTMTRRVAAVMVGAPTKWVSFTVLPSARRPAAPVRFRNAPSCHLVKPTTKNQTQAYQIYPLNRSIQVISEGLDNRRSDEFKQKQSEKARQVWAKRKLALTFDPKVSEEPRNIERGSLPPPLHLPQHHVSPRWPHQTQSPNDDERGRTQAAVRPGQPPQHIEPRSKGYAAPETGSLQDKRDPMTGQSMRVPYTPRSVLGASPKSVADRERAEAYYQTHREKLREARARQHKHALDRSRVEL</sequence>
<feature type="region of interest" description="Disordered" evidence="1">
    <location>
        <begin position="73"/>
        <end position="277"/>
    </location>
</feature>
<dbReference type="Proteomes" id="UP001161017">
    <property type="component" value="Unassembled WGS sequence"/>
</dbReference>
<feature type="region of interest" description="Disordered" evidence="1">
    <location>
        <begin position="1"/>
        <end position="24"/>
    </location>
</feature>
<feature type="compositionally biased region" description="Acidic residues" evidence="1">
    <location>
        <begin position="190"/>
        <end position="205"/>
    </location>
</feature>
<name>A0AA43QSJ8_9LECA</name>
<evidence type="ECO:0000313" key="2">
    <source>
        <dbReference type="EMBL" id="MDI1490103.1"/>
    </source>
</evidence>
<feature type="compositionally biased region" description="Polar residues" evidence="1">
    <location>
        <begin position="215"/>
        <end position="232"/>
    </location>
</feature>
<protein>
    <submittedName>
        <fullName evidence="2">Uncharacterized protein</fullName>
    </submittedName>
</protein>
<dbReference type="AlphaFoldDB" id="A0AA43QSJ8"/>
<evidence type="ECO:0000256" key="1">
    <source>
        <dbReference type="SAM" id="MobiDB-lite"/>
    </source>
</evidence>
<proteinExistence type="predicted"/>
<feature type="compositionally biased region" description="Polar residues" evidence="1">
    <location>
        <begin position="145"/>
        <end position="155"/>
    </location>
</feature>
<accession>A0AA43QSJ8</accession>
<feature type="compositionally biased region" description="Basic and acidic residues" evidence="1">
    <location>
        <begin position="262"/>
        <end position="272"/>
    </location>
</feature>
<reference evidence="2" key="1">
    <citation type="journal article" date="2023" name="Genome Biol. Evol.">
        <title>First Whole Genome Sequence and Flow Cytometry Genome Size Data for the Lichen-Forming Fungus Ramalina farinacea (Ascomycota).</title>
        <authorList>
            <person name="Llewellyn T."/>
            <person name="Mian S."/>
            <person name="Hill R."/>
            <person name="Leitch I.J."/>
            <person name="Gaya E."/>
        </authorList>
    </citation>
    <scope>NUCLEOTIDE SEQUENCE</scope>
    <source>
        <strain evidence="2">LIQ254RAFAR</strain>
    </source>
</reference>
<organism evidence="2 3">
    <name type="scientific">Ramalina farinacea</name>
    <dbReference type="NCBI Taxonomy" id="258253"/>
    <lineage>
        <taxon>Eukaryota</taxon>
        <taxon>Fungi</taxon>
        <taxon>Dikarya</taxon>
        <taxon>Ascomycota</taxon>
        <taxon>Pezizomycotina</taxon>
        <taxon>Lecanoromycetes</taxon>
        <taxon>OSLEUM clade</taxon>
        <taxon>Lecanoromycetidae</taxon>
        <taxon>Lecanorales</taxon>
        <taxon>Lecanorineae</taxon>
        <taxon>Ramalinaceae</taxon>
        <taxon>Ramalina</taxon>
    </lineage>
</organism>
<feature type="region of interest" description="Disordered" evidence="1">
    <location>
        <begin position="453"/>
        <end position="551"/>
    </location>
</feature>
<keyword evidence="3" id="KW-1185">Reference proteome</keyword>
<comment type="caution">
    <text evidence="2">The sequence shown here is derived from an EMBL/GenBank/DDBJ whole genome shotgun (WGS) entry which is preliminary data.</text>
</comment>
<gene>
    <name evidence="2" type="ORF">OHK93_001303</name>
</gene>
<dbReference type="EMBL" id="JAPUFD010000011">
    <property type="protein sequence ID" value="MDI1490103.1"/>
    <property type="molecule type" value="Genomic_DNA"/>
</dbReference>
<feature type="compositionally biased region" description="Acidic residues" evidence="1">
    <location>
        <begin position="75"/>
        <end position="88"/>
    </location>
</feature>
<evidence type="ECO:0000313" key="3">
    <source>
        <dbReference type="Proteomes" id="UP001161017"/>
    </source>
</evidence>